<dbReference type="AlphaFoldDB" id="A0A372LLM3"/>
<dbReference type="EMBL" id="QVTE01000039">
    <property type="protein sequence ID" value="RFU67805.1"/>
    <property type="molecule type" value="Genomic_DNA"/>
</dbReference>
<name>A0A372LLM3_9BACI</name>
<feature type="domain" description="VWFA" evidence="2">
    <location>
        <begin position="161"/>
        <end position="349"/>
    </location>
</feature>
<dbReference type="Proteomes" id="UP000264541">
    <property type="component" value="Unassembled WGS sequence"/>
</dbReference>
<feature type="region of interest" description="Disordered" evidence="1">
    <location>
        <begin position="1"/>
        <end position="65"/>
    </location>
</feature>
<accession>A0A372LLM3</accession>
<evidence type="ECO:0000313" key="4">
    <source>
        <dbReference type="Proteomes" id="UP000264541"/>
    </source>
</evidence>
<dbReference type="Gene3D" id="3.40.50.410">
    <property type="entry name" value="von Willebrand factor, type A domain"/>
    <property type="match status" value="1"/>
</dbReference>
<evidence type="ECO:0000313" key="3">
    <source>
        <dbReference type="EMBL" id="RFU67805.1"/>
    </source>
</evidence>
<dbReference type="SMART" id="SM00327">
    <property type="entry name" value="VWA"/>
    <property type="match status" value="1"/>
</dbReference>
<evidence type="ECO:0000259" key="2">
    <source>
        <dbReference type="PROSITE" id="PS50234"/>
    </source>
</evidence>
<dbReference type="PROSITE" id="PS50234">
    <property type="entry name" value="VWFA"/>
    <property type="match status" value="1"/>
</dbReference>
<proteinExistence type="predicted"/>
<dbReference type="InterPro" id="IPR002035">
    <property type="entry name" value="VWF_A"/>
</dbReference>
<dbReference type="Pfam" id="PF00092">
    <property type="entry name" value="VWA"/>
    <property type="match status" value="1"/>
</dbReference>
<sequence length="463" mass="52442">MSAFLILVSGCSQDGQTSTEKEKAEASEKHSKDKTESSEKAEKEEGKEKELQEASAEQEVKAEPLPATYEELAARQVGEYEEFSFFMNDKDKKMVVDTFKDLPDISKSPSQNELDLFYNKLLEMVQEDYKGPEEAIKQLRFQSIGDPEIKDTRYQFKEKLNVQIILDASGSMAQTVNGKAKMDAAKESILKFVSTLPKEANVGIRVYGQKGSNADSDKQISCSSSEIVYPISPYEQGKFQASLDTIKPVGWTPIGLALRESQKDLSKYDGATNTNIVYLVSDGISTCEDDPVQAATDLFNSNVTPIVNVIGFDVDSKGQNQLNEIAAATKGLYSNVADETELSKELSKLNDLAETWQDWKEQGMQNIEYKKTRNSLDIFSYITNEEVKCTDEETTIYLIMSVFWQEKLMERESYDYLEKKNNEYHDWISSEIDKFNEELRALNEKSYTEAISALEQKYQQNTQ</sequence>
<dbReference type="OrthoDB" id="9783818at2"/>
<dbReference type="InterPro" id="IPR036465">
    <property type="entry name" value="vWFA_dom_sf"/>
</dbReference>
<gene>
    <name evidence="3" type="ORF">D0469_13630</name>
</gene>
<protein>
    <submittedName>
        <fullName evidence="3">VWA domain-containing protein</fullName>
    </submittedName>
</protein>
<keyword evidence="4" id="KW-1185">Reference proteome</keyword>
<organism evidence="3 4">
    <name type="scientific">Peribacillus saganii</name>
    <dbReference type="NCBI Taxonomy" id="2303992"/>
    <lineage>
        <taxon>Bacteria</taxon>
        <taxon>Bacillati</taxon>
        <taxon>Bacillota</taxon>
        <taxon>Bacilli</taxon>
        <taxon>Bacillales</taxon>
        <taxon>Bacillaceae</taxon>
        <taxon>Peribacillus</taxon>
    </lineage>
</organism>
<evidence type="ECO:0000256" key="1">
    <source>
        <dbReference type="SAM" id="MobiDB-lite"/>
    </source>
</evidence>
<dbReference type="SUPFAM" id="SSF53300">
    <property type="entry name" value="vWA-like"/>
    <property type="match status" value="1"/>
</dbReference>
<feature type="compositionally biased region" description="Basic and acidic residues" evidence="1">
    <location>
        <begin position="19"/>
        <end position="62"/>
    </location>
</feature>
<reference evidence="3 4" key="1">
    <citation type="submission" date="2018-08" db="EMBL/GenBank/DDBJ databases">
        <title>Bacillus chawlae sp. nov., Bacillus glennii sp. nov., and Bacillus saganii sp. nov. Isolated from the Vehicle Assembly Building at Kennedy Space Center where the Viking Spacecraft were Assembled.</title>
        <authorList>
            <person name="Seuylemezian A."/>
            <person name="Vaishampayan P."/>
        </authorList>
    </citation>
    <scope>NUCLEOTIDE SEQUENCE [LARGE SCALE GENOMIC DNA]</scope>
    <source>
        <strain evidence="3 4">V47-23a</strain>
    </source>
</reference>
<comment type="caution">
    <text evidence="3">The sequence shown here is derived from an EMBL/GenBank/DDBJ whole genome shotgun (WGS) entry which is preliminary data.</text>
</comment>